<protein>
    <submittedName>
        <fullName evidence="2">Uncharacterized protein</fullName>
    </submittedName>
</protein>
<comment type="caution">
    <text evidence="2">The sequence shown here is derived from an EMBL/GenBank/DDBJ whole genome shotgun (WGS) entry which is preliminary data.</text>
</comment>
<dbReference type="SUPFAM" id="SSF50978">
    <property type="entry name" value="WD40 repeat-like"/>
    <property type="match status" value="1"/>
</dbReference>
<evidence type="ECO:0000313" key="2">
    <source>
        <dbReference type="EMBL" id="KAJ3132951.1"/>
    </source>
</evidence>
<accession>A0AAD5XFN4</accession>
<name>A0AAD5XFN4_9FUNG</name>
<evidence type="ECO:0000313" key="3">
    <source>
        <dbReference type="Proteomes" id="UP001211907"/>
    </source>
</evidence>
<dbReference type="PANTHER" id="PTHR13211">
    <property type="entry name" value="TELOMERASE CAJAL BODY PROTEIN 1"/>
    <property type="match status" value="1"/>
</dbReference>
<keyword evidence="3" id="KW-1185">Reference proteome</keyword>
<reference evidence="2" key="1">
    <citation type="submission" date="2020-05" db="EMBL/GenBank/DDBJ databases">
        <title>Phylogenomic resolution of chytrid fungi.</title>
        <authorList>
            <person name="Stajich J.E."/>
            <person name="Amses K."/>
            <person name="Simmons R."/>
            <person name="Seto K."/>
            <person name="Myers J."/>
            <person name="Bonds A."/>
            <person name="Quandt C.A."/>
            <person name="Barry K."/>
            <person name="Liu P."/>
            <person name="Grigoriev I."/>
            <person name="Longcore J.E."/>
            <person name="James T.Y."/>
        </authorList>
    </citation>
    <scope>NUCLEOTIDE SEQUENCE</scope>
    <source>
        <strain evidence="2">JEL0513</strain>
    </source>
</reference>
<organism evidence="2 3">
    <name type="scientific">Physocladia obscura</name>
    <dbReference type="NCBI Taxonomy" id="109957"/>
    <lineage>
        <taxon>Eukaryota</taxon>
        <taxon>Fungi</taxon>
        <taxon>Fungi incertae sedis</taxon>
        <taxon>Chytridiomycota</taxon>
        <taxon>Chytridiomycota incertae sedis</taxon>
        <taxon>Chytridiomycetes</taxon>
        <taxon>Chytridiales</taxon>
        <taxon>Chytriomycetaceae</taxon>
        <taxon>Physocladia</taxon>
    </lineage>
</organism>
<dbReference type="InterPro" id="IPR036322">
    <property type="entry name" value="WD40_repeat_dom_sf"/>
</dbReference>
<proteinExistence type="predicted"/>
<dbReference type="PANTHER" id="PTHR13211:SF0">
    <property type="entry name" value="TELOMERASE CAJAL BODY PROTEIN 1"/>
    <property type="match status" value="1"/>
</dbReference>
<feature type="region of interest" description="Disordered" evidence="1">
    <location>
        <begin position="418"/>
        <end position="441"/>
    </location>
</feature>
<dbReference type="Gene3D" id="2.130.10.10">
    <property type="entry name" value="YVTN repeat-like/Quinoprotein amine dehydrogenase"/>
    <property type="match status" value="1"/>
</dbReference>
<dbReference type="InterPro" id="IPR015943">
    <property type="entry name" value="WD40/YVTN_repeat-like_dom_sf"/>
</dbReference>
<gene>
    <name evidence="2" type="ORF">HK100_004790</name>
</gene>
<sequence>MQEPELAETETRTTTTTTEAQHVKKSRGRVMQDFYFASCGWSPDGSCLLAMDSRRTLRLVNTPASLYYGGSNSGGDVLLSSAGCEDGGGEEALVVPLSDAVHAWAWHPRMQSTAASAEAGECVVAVAQRDHPVQLVDAYTGRVQANYSHSVLRKGDATTAPHALAFAFDANADDGGGASRLLAGLDGAIAVLDLRRAADRDAVRVVAAPSGLIAALAATPHAPTLVAAASFARAWAVHDWRASSASHDACCWRVRNLPGSGATHVAWCPVDPNRLVVTSRRSNLVQVYDLRYVDDSSSSSPPLFSLNRCPSKPNHPGSNQRLSFSISPDGCLLATGDQLGNFHVFDLYQNPGSIIASTNVSNEAVGSASFHPYYTYPPAQNPDDTSADADKSRDSNINNDPPAMKKYFIATCSGERQDPTVSDYSMQDLSSSDSSDTDNDGNNWKKYLKGMQAELAILFNLERPKASIQIYNVASSTPSQEQIFSLATTLLNDRGTGVFERNYCVDYLDRLDIYGLTVSSNLSTEEKVEKCIQHQKAEIAVRNIADGKEWFIQKWESVMDYRRFLVVIDTKEEEWEEKGMLFVWWEKVERERDEDEIVPEVKITRIKGKQNLGEELSDVRVKFNIQWGHLQYEEASEGEEILEEEE</sequence>
<evidence type="ECO:0000256" key="1">
    <source>
        <dbReference type="SAM" id="MobiDB-lite"/>
    </source>
</evidence>
<dbReference type="EMBL" id="JADGJH010000231">
    <property type="protein sequence ID" value="KAJ3132951.1"/>
    <property type="molecule type" value="Genomic_DNA"/>
</dbReference>
<dbReference type="InterPro" id="IPR051150">
    <property type="entry name" value="SWT21/TCAB1_mRNA_Telomere"/>
</dbReference>
<feature type="region of interest" description="Disordered" evidence="1">
    <location>
        <begin position="373"/>
        <end position="403"/>
    </location>
</feature>
<feature type="compositionally biased region" description="Low complexity" evidence="1">
    <location>
        <begin position="422"/>
        <end position="434"/>
    </location>
</feature>
<dbReference type="AlphaFoldDB" id="A0AAD5XFN4"/>
<dbReference type="Proteomes" id="UP001211907">
    <property type="component" value="Unassembled WGS sequence"/>
</dbReference>